<keyword evidence="10 13" id="KW-0862">Zinc</keyword>
<evidence type="ECO:0000256" key="8">
    <source>
        <dbReference type="ARBA" id="ARBA00023002"/>
    </source>
</evidence>
<keyword evidence="7 10" id="KW-0521">NADP</keyword>
<dbReference type="EMBL" id="FWFZ01000008">
    <property type="protein sequence ID" value="SLN46959.1"/>
    <property type="molecule type" value="Genomic_DNA"/>
</dbReference>
<sequence length="363" mass="37955">MTEVADRRFMSLALSLGRRGLGRTWPNPSVGCVIVRDGRILARARTADGGRPHAEVTALAACDAREATAYVTLEPCAHVGETPSCAEELARAGIARVVIATTDPDPRTAGQGIARLKAAGVAVETGLGGDEAREDLAGFLTRVTAGRPTVTLKLAASVDGRIATATGESQWITGPLARRDVHAMRARHDAVLVGAGTARADDPTLTIRDLGQDRQPVRIVFSRRLDLPLPSRLSQSVEAAPLWICHGTEAPAAAVARWAEAGARLFRCPTEGRQIAPAAALQALGAAGLTRIFCEGGGSLGASLLGADLVEDLICFTAGTALGAEGLPMIGALGLDALADAPRFRLAGVRPIGPDIRHHWRRR</sequence>
<organism evidence="15 16">
    <name type="scientific">Roseisalinus antarcticus</name>
    <dbReference type="NCBI Taxonomy" id="254357"/>
    <lineage>
        <taxon>Bacteria</taxon>
        <taxon>Pseudomonadati</taxon>
        <taxon>Pseudomonadota</taxon>
        <taxon>Alphaproteobacteria</taxon>
        <taxon>Rhodobacterales</taxon>
        <taxon>Roseobacteraceae</taxon>
        <taxon>Roseisalinus</taxon>
    </lineage>
</organism>
<evidence type="ECO:0000313" key="16">
    <source>
        <dbReference type="Proteomes" id="UP000193900"/>
    </source>
</evidence>
<dbReference type="InterPro" id="IPR004794">
    <property type="entry name" value="Eubact_RibD"/>
</dbReference>
<dbReference type="Pfam" id="PF00383">
    <property type="entry name" value="dCMP_cyt_deam_1"/>
    <property type="match status" value="1"/>
</dbReference>
<dbReference type="Proteomes" id="UP000193900">
    <property type="component" value="Unassembled WGS sequence"/>
</dbReference>
<dbReference type="PIRSF" id="PIRSF006769">
    <property type="entry name" value="RibD"/>
    <property type="match status" value="1"/>
</dbReference>
<dbReference type="Gene3D" id="3.40.140.10">
    <property type="entry name" value="Cytidine Deaminase, domain 2"/>
    <property type="match status" value="1"/>
</dbReference>
<feature type="active site" description="Proton donor" evidence="11">
    <location>
        <position position="55"/>
    </location>
</feature>
<evidence type="ECO:0000256" key="6">
    <source>
        <dbReference type="ARBA" id="ARBA00022619"/>
    </source>
</evidence>
<dbReference type="InterPro" id="IPR050765">
    <property type="entry name" value="Riboflavin_Biosynth_HTPR"/>
</dbReference>
<evidence type="ECO:0000256" key="7">
    <source>
        <dbReference type="ARBA" id="ARBA00022857"/>
    </source>
</evidence>
<dbReference type="GO" id="GO:0008835">
    <property type="term" value="F:diaminohydroxyphosphoribosylaminopyrimidine deaminase activity"/>
    <property type="evidence" value="ECO:0007669"/>
    <property type="project" value="UniProtKB-EC"/>
</dbReference>
<feature type="binding site" evidence="12">
    <location>
        <position position="171"/>
    </location>
    <ligand>
        <name>NADP(+)</name>
        <dbReference type="ChEBI" id="CHEBI:58349"/>
    </ligand>
</feature>
<dbReference type="GO" id="GO:0050661">
    <property type="term" value="F:NADP binding"/>
    <property type="evidence" value="ECO:0007669"/>
    <property type="project" value="InterPro"/>
</dbReference>
<evidence type="ECO:0000256" key="2">
    <source>
        <dbReference type="ARBA" id="ARBA00004882"/>
    </source>
</evidence>
<feature type="binding site" evidence="12">
    <location>
        <position position="201"/>
    </location>
    <ligand>
        <name>NADP(+)</name>
        <dbReference type="ChEBI" id="CHEBI:58349"/>
    </ligand>
</feature>
<evidence type="ECO:0000256" key="10">
    <source>
        <dbReference type="PIRNR" id="PIRNR006769"/>
    </source>
</evidence>
<evidence type="ECO:0000259" key="14">
    <source>
        <dbReference type="PROSITE" id="PS51747"/>
    </source>
</evidence>
<feature type="binding site" evidence="13">
    <location>
        <position position="53"/>
    </location>
    <ligand>
        <name>Zn(2+)</name>
        <dbReference type="ChEBI" id="CHEBI:29105"/>
        <note>catalytic</note>
    </ligand>
</feature>
<reference evidence="15 16" key="1">
    <citation type="submission" date="2017-03" db="EMBL/GenBank/DDBJ databases">
        <authorList>
            <person name="Afonso C.L."/>
            <person name="Miller P.J."/>
            <person name="Scott M.A."/>
            <person name="Spackman E."/>
            <person name="Goraichik I."/>
            <person name="Dimitrov K.M."/>
            <person name="Suarez D.L."/>
            <person name="Swayne D.E."/>
        </authorList>
    </citation>
    <scope>NUCLEOTIDE SEQUENCE [LARGE SCALE GENOMIC DNA]</scope>
    <source>
        <strain evidence="15 16">CECT 7023</strain>
    </source>
</reference>
<feature type="domain" description="CMP/dCMP-type deaminase" evidence="14">
    <location>
        <begin position="4"/>
        <end position="124"/>
    </location>
</feature>
<evidence type="ECO:0000256" key="4">
    <source>
        <dbReference type="ARBA" id="ARBA00005259"/>
    </source>
</evidence>
<dbReference type="GO" id="GO:0009231">
    <property type="term" value="P:riboflavin biosynthetic process"/>
    <property type="evidence" value="ECO:0007669"/>
    <property type="project" value="UniProtKB-UniPathway"/>
</dbReference>
<evidence type="ECO:0000256" key="3">
    <source>
        <dbReference type="ARBA" id="ARBA00004910"/>
    </source>
</evidence>
<dbReference type="InterPro" id="IPR002734">
    <property type="entry name" value="RibDG_C"/>
</dbReference>
<feature type="binding site" evidence="13">
    <location>
        <position position="85"/>
    </location>
    <ligand>
        <name>Zn(2+)</name>
        <dbReference type="ChEBI" id="CHEBI:29105"/>
        <note>catalytic</note>
    </ligand>
</feature>
<feature type="binding site" evidence="12">
    <location>
        <begin position="297"/>
        <end position="303"/>
    </location>
    <ligand>
        <name>NADP(+)</name>
        <dbReference type="ChEBI" id="CHEBI:58349"/>
    </ligand>
</feature>
<dbReference type="NCBIfam" id="TIGR00227">
    <property type="entry name" value="ribD_Cterm"/>
    <property type="match status" value="1"/>
</dbReference>
<accession>A0A1Y5SRT0</accession>
<dbReference type="InterPro" id="IPR016193">
    <property type="entry name" value="Cytidine_deaminase-like"/>
</dbReference>
<evidence type="ECO:0000256" key="13">
    <source>
        <dbReference type="PIRSR" id="PIRSR006769-3"/>
    </source>
</evidence>
<keyword evidence="16" id="KW-1185">Reference proteome</keyword>
<feature type="binding site" evidence="12">
    <location>
        <position position="197"/>
    </location>
    <ligand>
        <name>NADP(+)</name>
        <dbReference type="ChEBI" id="CHEBI:58349"/>
    </ligand>
</feature>
<protein>
    <recommendedName>
        <fullName evidence="10">Riboflavin biosynthesis protein RibD</fullName>
    </recommendedName>
    <domain>
        <recommendedName>
            <fullName evidence="10">Diaminohydroxyphosphoribosylaminopyrimidine deaminase</fullName>
            <shortName evidence="10">DRAP deaminase</shortName>
            <ecNumber evidence="10">3.5.4.26</ecNumber>
        </recommendedName>
        <alternativeName>
            <fullName evidence="10">Riboflavin-specific deaminase</fullName>
        </alternativeName>
    </domain>
    <domain>
        <recommendedName>
            <fullName evidence="10">5-amino-6-(5-phosphoribosylamino)uracil reductase</fullName>
            <ecNumber evidence="10">1.1.1.193</ecNumber>
        </recommendedName>
        <alternativeName>
            <fullName evidence="10">HTP reductase</fullName>
        </alternativeName>
    </domain>
</protein>
<feature type="binding site" evidence="13">
    <location>
        <position position="76"/>
    </location>
    <ligand>
        <name>Zn(2+)</name>
        <dbReference type="ChEBI" id="CHEBI:29105"/>
        <note>catalytic</note>
    </ligand>
</feature>
<comment type="similarity">
    <text evidence="5 10">In the C-terminal section; belongs to the HTP reductase family.</text>
</comment>
<dbReference type="PROSITE" id="PS51747">
    <property type="entry name" value="CYT_DCMP_DEAMINASES_2"/>
    <property type="match status" value="1"/>
</dbReference>
<proteinExistence type="inferred from homology"/>
<comment type="similarity">
    <text evidence="4 10">In the N-terminal section; belongs to the cytidine and deoxycytidylate deaminase family.</text>
</comment>
<feature type="binding site" evidence="12">
    <location>
        <position position="295"/>
    </location>
    <ligand>
        <name>substrate</name>
    </ligand>
</feature>
<dbReference type="InterPro" id="IPR024072">
    <property type="entry name" value="DHFR-like_dom_sf"/>
</dbReference>
<keyword evidence="10" id="KW-0378">Hydrolase</keyword>
<comment type="catalytic activity">
    <reaction evidence="10">
        <text>5-amino-6-(5-phospho-D-ribitylamino)uracil + NADP(+) = 5-amino-6-(5-phospho-D-ribosylamino)uracil + NADPH + H(+)</text>
        <dbReference type="Rhea" id="RHEA:17845"/>
        <dbReference type="ChEBI" id="CHEBI:15378"/>
        <dbReference type="ChEBI" id="CHEBI:57783"/>
        <dbReference type="ChEBI" id="CHEBI:58349"/>
        <dbReference type="ChEBI" id="CHEBI:58421"/>
        <dbReference type="ChEBI" id="CHEBI:58453"/>
        <dbReference type="EC" id="1.1.1.193"/>
    </reaction>
</comment>
<feature type="binding site" evidence="12">
    <location>
        <position position="205"/>
    </location>
    <ligand>
        <name>substrate</name>
    </ligand>
</feature>
<comment type="pathway">
    <text evidence="3 10">Cofactor biosynthesis; riboflavin biosynthesis; 5-amino-6-(D-ribitylamino)uracil from GTP: step 3/4.</text>
</comment>
<dbReference type="GO" id="GO:0046872">
    <property type="term" value="F:metal ion binding"/>
    <property type="evidence" value="ECO:0007669"/>
    <property type="project" value="UniProtKB-KW"/>
</dbReference>
<dbReference type="UniPathway" id="UPA00275">
    <property type="reaction ID" value="UER00401"/>
</dbReference>
<dbReference type="GO" id="GO:0008703">
    <property type="term" value="F:5-amino-6-(5-phosphoribosylamino)uracil reductase activity"/>
    <property type="evidence" value="ECO:0007669"/>
    <property type="project" value="UniProtKB-EC"/>
</dbReference>
<comment type="cofactor">
    <cofactor evidence="10 13">
        <name>Zn(2+)</name>
        <dbReference type="ChEBI" id="CHEBI:29105"/>
    </cofactor>
    <text evidence="10 13">Binds 1 zinc ion.</text>
</comment>
<comment type="function">
    <text evidence="1 10">Converts 2,5-diamino-6-(ribosylamino)-4(3h)-pyrimidinone 5'-phosphate into 5-amino-6-(ribosylamino)-2,4(1h,3h)-pyrimidinedione 5'-phosphate.</text>
</comment>
<dbReference type="Pfam" id="PF01872">
    <property type="entry name" value="RibD_C"/>
    <property type="match status" value="1"/>
</dbReference>
<dbReference type="SUPFAM" id="SSF53597">
    <property type="entry name" value="Dihydrofolate reductase-like"/>
    <property type="match status" value="1"/>
</dbReference>
<evidence type="ECO:0000256" key="9">
    <source>
        <dbReference type="ARBA" id="ARBA00023268"/>
    </source>
</evidence>
<dbReference type="InterPro" id="IPR002125">
    <property type="entry name" value="CMP_dCMP_dom"/>
</dbReference>
<comment type="pathway">
    <text evidence="2 10">Cofactor biosynthesis; riboflavin biosynthesis; 5-amino-6-(D-ribitylamino)uracil from GTP: step 2/4.</text>
</comment>
<dbReference type="EC" id="3.5.4.26" evidence="10"/>
<dbReference type="SUPFAM" id="SSF53927">
    <property type="entry name" value="Cytidine deaminase-like"/>
    <property type="match status" value="1"/>
</dbReference>
<dbReference type="InterPro" id="IPR011549">
    <property type="entry name" value="RibD_C"/>
</dbReference>
<dbReference type="CDD" id="cd01284">
    <property type="entry name" value="Riboflavin_deaminase-reductase"/>
    <property type="match status" value="1"/>
</dbReference>
<evidence type="ECO:0000313" key="15">
    <source>
        <dbReference type="EMBL" id="SLN46959.1"/>
    </source>
</evidence>
<keyword evidence="8 10" id="KW-0560">Oxidoreductase</keyword>
<dbReference type="AlphaFoldDB" id="A0A1Y5SRT0"/>
<dbReference type="PANTHER" id="PTHR38011">
    <property type="entry name" value="DIHYDROFOLATE REDUCTASE FAMILY PROTEIN (AFU_ORTHOLOGUE AFUA_8G06820)"/>
    <property type="match status" value="1"/>
</dbReference>
<dbReference type="EC" id="1.1.1.193" evidence="10"/>
<evidence type="ECO:0000256" key="12">
    <source>
        <dbReference type="PIRSR" id="PIRSR006769-2"/>
    </source>
</evidence>
<name>A0A1Y5SRT0_9RHOB</name>
<dbReference type="PANTHER" id="PTHR38011:SF7">
    <property type="entry name" value="2,5-DIAMINO-6-RIBOSYLAMINO-4(3H)-PYRIMIDINONE 5'-PHOSPHATE REDUCTASE"/>
    <property type="match status" value="1"/>
</dbReference>
<keyword evidence="6 10" id="KW-0686">Riboflavin biosynthesis</keyword>
<keyword evidence="9" id="KW-0511">Multifunctional enzyme</keyword>
<evidence type="ECO:0000256" key="1">
    <source>
        <dbReference type="ARBA" id="ARBA00002151"/>
    </source>
</evidence>
<keyword evidence="10 13" id="KW-0479">Metal-binding</keyword>
<dbReference type="Gene3D" id="3.40.430.10">
    <property type="entry name" value="Dihydrofolate Reductase, subunit A"/>
    <property type="match status" value="1"/>
</dbReference>
<feature type="binding site" evidence="12">
    <location>
        <position position="169"/>
    </location>
    <ligand>
        <name>NADP(+)</name>
        <dbReference type="ChEBI" id="CHEBI:58349"/>
    </ligand>
</feature>
<comment type="catalytic activity">
    <reaction evidence="10">
        <text>2,5-diamino-6-hydroxy-4-(5-phosphoribosylamino)-pyrimidine + H2O + H(+) = 5-amino-6-(5-phospho-D-ribosylamino)uracil + NH4(+)</text>
        <dbReference type="Rhea" id="RHEA:21868"/>
        <dbReference type="ChEBI" id="CHEBI:15377"/>
        <dbReference type="ChEBI" id="CHEBI:15378"/>
        <dbReference type="ChEBI" id="CHEBI:28938"/>
        <dbReference type="ChEBI" id="CHEBI:58453"/>
        <dbReference type="ChEBI" id="CHEBI:58614"/>
        <dbReference type="EC" id="3.5.4.26"/>
    </reaction>
</comment>
<feature type="binding site" evidence="12">
    <location>
        <position position="208"/>
    </location>
    <ligand>
        <name>substrate</name>
    </ligand>
</feature>
<feature type="binding site" evidence="12">
    <location>
        <position position="185"/>
    </location>
    <ligand>
        <name>substrate</name>
    </ligand>
</feature>
<evidence type="ECO:0000256" key="11">
    <source>
        <dbReference type="PIRSR" id="PIRSR006769-1"/>
    </source>
</evidence>
<gene>
    <name evidence="15" type="primary">ribD</name>
    <name evidence="15" type="ORF">ROA7023_01954</name>
</gene>
<dbReference type="NCBIfam" id="TIGR00326">
    <property type="entry name" value="eubact_ribD"/>
    <property type="match status" value="1"/>
</dbReference>
<evidence type="ECO:0000256" key="5">
    <source>
        <dbReference type="ARBA" id="ARBA00007417"/>
    </source>
</evidence>
<feature type="binding site" evidence="12">
    <location>
        <position position="155"/>
    </location>
    <ligand>
        <name>NADP(+)</name>
        <dbReference type="ChEBI" id="CHEBI:58349"/>
    </ligand>
</feature>